<feature type="compositionally biased region" description="Basic and acidic residues" evidence="1">
    <location>
        <begin position="124"/>
        <end position="135"/>
    </location>
</feature>
<protein>
    <submittedName>
        <fullName evidence="2">Uncharacterized protein</fullName>
    </submittedName>
</protein>
<proteinExistence type="predicted"/>
<reference evidence="2" key="1">
    <citation type="submission" date="2021-01" db="EMBL/GenBank/DDBJ databases">
        <authorList>
            <person name="Corre E."/>
            <person name="Pelletier E."/>
            <person name="Niang G."/>
            <person name="Scheremetjew M."/>
            <person name="Finn R."/>
            <person name="Kale V."/>
            <person name="Holt S."/>
            <person name="Cochrane G."/>
            <person name="Meng A."/>
            <person name="Brown T."/>
            <person name="Cohen L."/>
        </authorList>
    </citation>
    <scope>NUCLEOTIDE SEQUENCE</scope>
    <source>
        <strain evidence="2">NIES-381</strain>
    </source>
</reference>
<accession>A0A7S1IMS4</accession>
<feature type="compositionally biased region" description="Polar residues" evidence="1">
    <location>
        <begin position="94"/>
        <end position="109"/>
    </location>
</feature>
<sequence length="135" mass="14875">MCSARCALLELSSQRPTVCTIRVDILQLVDKVGAGGRFPDPRSGRPMRPPWDIPGMHGCAVLNVRCWFLLCLSITVAQALAQHGSGEVNHSQEKNPATHSRVCTPNVPTSPIRPWRAQQHCGHHTSEQPECAKDY</sequence>
<gene>
    <name evidence="2" type="ORF">EGYM00392_LOCUS28692</name>
</gene>
<organism evidence="2">
    <name type="scientific">Eutreptiella gymnastica</name>
    <dbReference type="NCBI Taxonomy" id="73025"/>
    <lineage>
        <taxon>Eukaryota</taxon>
        <taxon>Discoba</taxon>
        <taxon>Euglenozoa</taxon>
        <taxon>Euglenida</taxon>
        <taxon>Spirocuta</taxon>
        <taxon>Euglenophyceae</taxon>
        <taxon>Eutreptiales</taxon>
        <taxon>Eutreptiaceae</taxon>
        <taxon>Eutreptiella</taxon>
    </lineage>
</organism>
<feature type="region of interest" description="Disordered" evidence="1">
    <location>
        <begin position="83"/>
        <end position="135"/>
    </location>
</feature>
<name>A0A7S1IMS4_9EUGL</name>
<evidence type="ECO:0000313" key="2">
    <source>
        <dbReference type="EMBL" id="CAD9017582.1"/>
    </source>
</evidence>
<dbReference type="EMBL" id="HBGA01076794">
    <property type="protein sequence ID" value="CAD9017582.1"/>
    <property type="molecule type" value="Transcribed_RNA"/>
</dbReference>
<evidence type="ECO:0000256" key="1">
    <source>
        <dbReference type="SAM" id="MobiDB-lite"/>
    </source>
</evidence>
<dbReference type="AlphaFoldDB" id="A0A7S1IMS4"/>